<dbReference type="InterPro" id="IPR003594">
    <property type="entry name" value="HATPase_dom"/>
</dbReference>
<dbReference type="GO" id="GO:0000155">
    <property type="term" value="F:phosphorelay sensor kinase activity"/>
    <property type="evidence" value="ECO:0007669"/>
    <property type="project" value="InterPro"/>
</dbReference>
<dbReference type="PROSITE" id="PS50109">
    <property type="entry name" value="HIS_KIN"/>
    <property type="match status" value="1"/>
</dbReference>
<keyword evidence="16" id="KW-0175">Coiled coil</keyword>
<dbReference type="SUPFAM" id="SSF47384">
    <property type="entry name" value="Homodimeric domain of signal transducing histidine kinase"/>
    <property type="match status" value="1"/>
</dbReference>
<feature type="domain" description="PAC" evidence="21">
    <location>
        <begin position="448"/>
        <end position="499"/>
    </location>
</feature>
<feature type="transmembrane region" description="Helical" evidence="17">
    <location>
        <begin position="85"/>
        <end position="102"/>
    </location>
</feature>
<dbReference type="InterPro" id="IPR036890">
    <property type="entry name" value="HATPase_C_sf"/>
</dbReference>
<evidence type="ECO:0000256" key="7">
    <source>
        <dbReference type="ARBA" id="ARBA00022679"/>
    </source>
</evidence>
<feature type="domain" description="PAC" evidence="21">
    <location>
        <begin position="198"/>
        <end position="247"/>
    </location>
</feature>
<evidence type="ECO:0000256" key="4">
    <source>
        <dbReference type="ARBA" id="ARBA00012438"/>
    </source>
</evidence>
<dbReference type="SUPFAM" id="SSF52172">
    <property type="entry name" value="CheY-like"/>
    <property type="match status" value="1"/>
</dbReference>
<evidence type="ECO:0000313" key="23">
    <source>
        <dbReference type="Proteomes" id="UP000276103"/>
    </source>
</evidence>
<evidence type="ECO:0000256" key="11">
    <source>
        <dbReference type="ARBA" id="ARBA00022840"/>
    </source>
</evidence>
<feature type="transmembrane region" description="Helical" evidence="17">
    <location>
        <begin position="6"/>
        <end position="27"/>
    </location>
</feature>
<dbReference type="Pfam" id="PF13493">
    <property type="entry name" value="DUF4118"/>
    <property type="match status" value="1"/>
</dbReference>
<dbReference type="Gene3D" id="3.40.50.2300">
    <property type="match status" value="1"/>
</dbReference>
<dbReference type="GO" id="GO:0005886">
    <property type="term" value="C:plasma membrane"/>
    <property type="evidence" value="ECO:0007669"/>
    <property type="project" value="UniProtKB-SubCell"/>
</dbReference>
<evidence type="ECO:0000256" key="13">
    <source>
        <dbReference type="ARBA" id="ARBA00023012"/>
    </source>
</evidence>
<evidence type="ECO:0000256" key="9">
    <source>
        <dbReference type="ARBA" id="ARBA00022741"/>
    </source>
</evidence>
<evidence type="ECO:0000256" key="16">
    <source>
        <dbReference type="SAM" id="Coils"/>
    </source>
</evidence>
<dbReference type="Gene3D" id="1.20.120.620">
    <property type="entry name" value="Backbone structure of the membrane domain of e. Coli histidine kinase receptor kdpd"/>
    <property type="match status" value="1"/>
</dbReference>
<feature type="domain" description="Response regulatory" evidence="19">
    <location>
        <begin position="773"/>
        <end position="891"/>
    </location>
</feature>
<dbReference type="InterPro" id="IPR025201">
    <property type="entry name" value="KdpD_TM"/>
</dbReference>
<dbReference type="PROSITE" id="PS50110">
    <property type="entry name" value="RESPONSE_REGULATORY"/>
    <property type="match status" value="1"/>
</dbReference>
<feature type="transmembrane region" description="Helical" evidence="17">
    <location>
        <begin position="39"/>
        <end position="65"/>
    </location>
</feature>
<keyword evidence="7" id="KW-0808">Transferase</keyword>
<dbReference type="InterPro" id="IPR013656">
    <property type="entry name" value="PAS_4"/>
</dbReference>
<dbReference type="SMART" id="SM00387">
    <property type="entry name" value="HATPase_c"/>
    <property type="match status" value="1"/>
</dbReference>
<keyword evidence="5" id="KW-1003">Cell membrane</keyword>
<dbReference type="SMART" id="SM00086">
    <property type="entry name" value="PAC"/>
    <property type="match status" value="3"/>
</dbReference>
<dbReference type="NCBIfam" id="TIGR00229">
    <property type="entry name" value="sensory_box"/>
    <property type="match status" value="3"/>
</dbReference>
<dbReference type="InterPro" id="IPR004358">
    <property type="entry name" value="Sig_transdc_His_kin-like_C"/>
</dbReference>
<dbReference type="PROSITE" id="PS50112">
    <property type="entry name" value="PAS"/>
    <property type="match status" value="2"/>
</dbReference>
<evidence type="ECO:0000256" key="12">
    <source>
        <dbReference type="ARBA" id="ARBA00022989"/>
    </source>
</evidence>
<evidence type="ECO:0000256" key="8">
    <source>
        <dbReference type="ARBA" id="ARBA00022692"/>
    </source>
</evidence>
<dbReference type="Pfam" id="PF13426">
    <property type="entry name" value="PAS_9"/>
    <property type="match status" value="1"/>
</dbReference>
<evidence type="ECO:0000256" key="3">
    <source>
        <dbReference type="ARBA" id="ARBA00004236"/>
    </source>
</evidence>
<feature type="domain" description="PAS" evidence="20">
    <location>
        <begin position="373"/>
        <end position="446"/>
    </location>
</feature>
<keyword evidence="11" id="KW-0067">ATP-binding</keyword>
<evidence type="ECO:0000256" key="2">
    <source>
        <dbReference type="ARBA" id="ARBA00004141"/>
    </source>
</evidence>
<dbReference type="Pfam" id="PF02518">
    <property type="entry name" value="HATPase_c"/>
    <property type="match status" value="1"/>
</dbReference>
<dbReference type="InterPro" id="IPR000700">
    <property type="entry name" value="PAS-assoc_C"/>
</dbReference>
<dbReference type="SUPFAM" id="SSF55785">
    <property type="entry name" value="PYP-like sensor domain (PAS domain)"/>
    <property type="match status" value="3"/>
</dbReference>
<evidence type="ECO:0000259" key="19">
    <source>
        <dbReference type="PROSITE" id="PS50110"/>
    </source>
</evidence>
<dbReference type="Gene3D" id="3.30.450.20">
    <property type="entry name" value="PAS domain"/>
    <property type="match status" value="3"/>
</dbReference>
<dbReference type="FunFam" id="3.30.565.10:FF:000023">
    <property type="entry name" value="PAS domain-containing sensor histidine kinase"/>
    <property type="match status" value="1"/>
</dbReference>
<dbReference type="Pfam" id="PF00512">
    <property type="entry name" value="HisKA"/>
    <property type="match status" value="1"/>
</dbReference>
<keyword evidence="12 17" id="KW-1133">Transmembrane helix</keyword>
<evidence type="ECO:0000259" key="21">
    <source>
        <dbReference type="PROSITE" id="PS50113"/>
    </source>
</evidence>
<dbReference type="InterPro" id="IPR013655">
    <property type="entry name" value="PAS_fold_3"/>
</dbReference>
<dbReference type="Pfam" id="PF00072">
    <property type="entry name" value="Response_reg"/>
    <property type="match status" value="1"/>
</dbReference>
<dbReference type="Proteomes" id="UP000276103">
    <property type="component" value="Unassembled WGS sequence"/>
</dbReference>
<dbReference type="AlphaFoldDB" id="A0A433UTI4"/>
<dbReference type="SMART" id="SM00091">
    <property type="entry name" value="PAS"/>
    <property type="match status" value="3"/>
</dbReference>
<dbReference type="PRINTS" id="PR00344">
    <property type="entry name" value="BCTRLSENSOR"/>
</dbReference>
<evidence type="ECO:0000256" key="1">
    <source>
        <dbReference type="ARBA" id="ARBA00000085"/>
    </source>
</evidence>
<evidence type="ECO:0000256" key="15">
    <source>
        <dbReference type="PROSITE-ProRule" id="PRU00169"/>
    </source>
</evidence>
<dbReference type="SUPFAM" id="SSF55874">
    <property type="entry name" value="ATPase domain of HSP90 chaperone/DNA topoisomerase II/histidine kinase"/>
    <property type="match status" value="1"/>
</dbReference>
<feature type="modified residue" description="4-aspartylphosphate" evidence="15">
    <location>
        <position position="822"/>
    </location>
</feature>
<dbReference type="PANTHER" id="PTHR43547">
    <property type="entry name" value="TWO-COMPONENT HISTIDINE KINASE"/>
    <property type="match status" value="1"/>
</dbReference>
<evidence type="ECO:0000256" key="5">
    <source>
        <dbReference type="ARBA" id="ARBA00022475"/>
    </source>
</evidence>
<protein>
    <recommendedName>
        <fullName evidence="4">histidine kinase</fullName>
        <ecNumber evidence="4">2.7.13.3</ecNumber>
    </recommendedName>
</protein>
<evidence type="ECO:0000256" key="14">
    <source>
        <dbReference type="ARBA" id="ARBA00023136"/>
    </source>
</evidence>
<keyword evidence="6 15" id="KW-0597">Phosphoprotein</keyword>
<keyword evidence="23" id="KW-1185">Reference proteome</keyword>
<dbReference type="Gene3D" id="1.10.287.130">
    <property type="match status" value="1"/>
</dbReference>
<reference evidence="22 23" key="1">
    <citation type="journal article" date="2019" name="Genome Biol. Evol.">
        <title>Day and night: Metabolic profiles and evolutionary relationships of six axenic non-marine cyanobacteria.</title>
        <authorList>
            <person name="Will S.E."/>
            <person name="Henke P."/>
            <person name="Boedeker C."/>
            <person name="Huang S."/>
            <person name="Brinkmann H."/>
            <person name="Rohde M."/>
            <person name="Jarek M."/>
            <person name="Friedl T."/>
            <person name="Seufert S."/>
            <person name="Schumacher M."/>
            <person name="Overmann J."/>
            <person name="Neumann-Schaal M."/>
            <person name="Petersen J."/>
        </authorList>
    </citation>
    <scope>NUCLEOTIDE SEQUENCE [LARGE SCALE GENOMIC DNA]</scope>
    <source>
        <strain evidence="22 23">SAG 1403-4b</strain>
    </source>
</reference>
<dbReference type="InterPro" id="IPR011006">
    <property type="entry name" value="CheY-like_superfamily"/>
</dbReference>
<evidence type="ECO:0000256" key="10">
    <source>
        <dbReference type="ARBA" id="ARBA00022777"/>
    </source>
</evidence>
<name>A0A433UTI4_ANAVA</name>
<dbReference type="EMBL" id="RSCM01000005">
    <property type="protein sequence ID" value="RUS97158.1"/>
    <property type="molecule type" value="Genomic_DNA"/>
</dbReference>
<dbReference type="InterPro" id="IPR003661">
    <property type="entry name" value="HisK_dim/P_dom"/>
</dbReference>
<dbReference type="GO" id="GO:0005524">
    <property type="term" value="F:ATP binding"/>
    <property type="evidence" value="ECO:0007669"/>
    <property type="project" value="UniProtKB-KW"/>
</dbReference>
<keyword evidence="13" id="KW-0902">Two-component regulatory system</keyword>
<comment type="catalytic activity">
    <reaction evidence="1">
        <text>ATP + protein L-histidine = ADP + protein N-phospho-L-histidine.</text>
        <dbReference type="EC" id="2.7.13.3"/>
    </reaction>
</comment>
<dbReference type="RefSeq" id="WP_199743995.1">
    <property type="nucleotide sequence ID" value="NZ_RSCM01000005.1"/>
</dbReference>
<dbReference type="InterPro" id="IPR001789">
    <property type="entry name" value="Sig_transdc_resp-reg_receiver"/>
</dbReference>
<evidence type="ECO:0000256" key="6">
    <source>
        <dbReference type="ARBA" id="ARBA00022553"/>
    </source>
</evidence>
<accession>A0A433UTI4</accession>
<feature type="domain" description="Histidine kinase" evidence="18">
    <location>
        <begin position="524"/>
        <end position="742"/>
    </location>
</feature>
<evidence type="ECO:0000256" key="17">
    <source>
        <dbReference type="SAM" id="Phobius"/>
    </source>
</evidence>
<dbReference type="Gene3D" id="3.30.565.10">
    <property type="entry name" value="Histidine kinase-like ATPase, C-terminal domain"/>
    <property type="match status" value="1"/>
</dbReference>
<dbReference type="Pfam" id="PF08447">
    <property type="entry name" value="PAS_3"/>
    <property type="match status" value="1"/>
</dbReference>
<dbReference type="InterPro" id="IPR005467">
    <property type="entry name" value="His_kinase_dom"/>
</dbReference>
<feature type="domain" description="PAS" evidence="20">
    <location>
        <begin position="123"/>
        <end position="179"/>
    </location>
</feature>
<keyword evidence="10" id="KW-0418">Kinase</keyword>
<feature type="coiled-coil region" evidence="16">
    <location>
        <begin position="485"/>
        <end position="517"/>
    </location>
</feature>
<evidence type="ECO:0000313" key="22">
    <source>
        <dbReference type="EMBL" id="RUS97158.1"/>
    </source>
</evidence>
<dbReference type="InterPro" id="IPR000014">
    <property type="entry name" value="PAS"/>
</dbReference>
<dbReference type="CDD" id="cd17580">
    <property type="entry name" value="REC_2_DhkD-like"/>
    <property type="match status" value="1"/>
</dbReference>
<proteinExistence type="predicted"/>
<dbReference type="SMART" id="SM00448">
    <property type="entry name" value="REC"/>
    <property type="match status" value="1"/>
</dbReference>
<dbReference type="PROSITE" id="PS50113">
    <property type="entry name" value="PAC"/>
    <property type="match status" value="3"/>
</dbReference>
<comment type="caution">
    <text evidence="22">The sequence shown here is derived from an EMBL/GenBank/DDBJ whole genome shotgun (WGS) entry which is preliminary data.</text>
</comment>
<dbReference type="InterPro" id="IPR035965">
    <property type="entry name" value="PAS-like_dom_sf"/>
</dbReference>
<keyword evidence="8 17" id="KW-0812">Transmembrane</keyword>
<keyword evidence="9" id="KW-0547">Nucleotide-binding</keyword>
<evidence type="ECO:0000259" key="18">
    <source>
        <dbReference type="PROSITE" id="PS50109"/>
    </source>
</evidence>
<evidence type="ECO:0000259" key="20">
    <source>
        <dbReference type="PROSITE" id="PS50112"/>
    </source>
</evidence>
<dbReference type="CDD" id="cd00082">
    <property type="entry name" value="HisKA"/>
    <property type="match status" value="1"/>
</dbReference>
<dbReference type="CDD" id="cd16922">
    <property type="entry name" value="HATPase_EvgS-ArcB-TorS-like"/>
    <property type="match status" value="1"/>
</dbReference>
<organism evidence="22 23">
    <name type="scientific">Trichormus variabilis SAG 1403-4b</name>
    <dbReference type="NCBI Taxonomy" id="447716"/>
    <lineage>
        <taxon>Bacteria</taxon>
        <taxon>Bacillati</taxon>
        <taxon>Cyanobacteriota</taxon>
        <taxon>Cyanophyceae</taxon>
        <taxon>Nostocales</taxon>
        <taxon>Nostocaceae</taxon>
        <taxon>Trichormus</taxon>
    </lineage>
</organism>
<dbReference type="InterPro" id="IPR038318">
    <property type="entry name" value="KdpD_sf"/>
</dbReference>
<dbReference type="CDD" id="cd00130">
    <property type="entry name" value="PAS"/>
    <property type="match status" value="3"/>
</dbReference>
<gene>
    <name evidence="22" type="ORF">DSM107003_18990</name>
</gene>
<dbReference type="EC" id="2.7.13.3" evidence="4"/>
<dbReference type="InterPro" id="IPR036097">
    <property type="entry name" value="HisK_dim/P_sf"/>
</dbReference>
<sequence length="894" mass="101207">MKGKSFFLSNFAVAFASVGIAFVLTLALQPLLTPTIFMLFFAAVAFSSWYGGILSGLLTTTLSSLAVNYFFLNPVFSSYVDHPDSIIRLILFMTVAIFISWMNSEVRNAKKRLEITVKQLAESESKFRRLKTSNIIGVILADMNGKILEANDAFLKMVGYTQEDLLTGKLLWREMTPPEYLEKSDRMALQIKNTGVCQPFEKQYIRKDGSRISILLGLALLENNSEQVIGFVLDLSERKQIEESLRQREEQLRLITNALPVQISYVDAQQRYRFNNKKYEEWFDISISQMYGKHLKEILGESFYQSISPYIETVLSGEQITYETQLHKKDGTNHHKNVTYVPQFNQQGEVEGFVALIRDITEQKQAEVALKQSEERFRQLTEKVCVIPWEADPNTGNFTYVGPQTEEILGYPLTDWYQDNFWAEHIHPEDQEWAVQYCLNSSLTLDNYEFEYRMLAADGRIVWLYDIVNVLRDENRPQLLHGFMIDITERKLAEQEREKLLEREQAARAEAEAVNRIKDEFLATLSHELRTPLNAMLGWTQLLRSRKFDENTTTRALETIDRNSRTLAQLIEDVLDVSRIIRGKLRLNLRPVELVPLVEAAIDTVRPAADAKEISLDFQYDSAVGIVMGDANRLQQIVWNLLSNAVKFTPKRGRVEVQLERINSRVQIRVSDTGSGIDPKFLPHVFERFRQADSSTTRSHGGLGLGLAIVRHLVELHGGTVSVISKGIDKGATFIVNLPMKVVSINYDTAQPKISIDLDASTNQQLSILEGLRVLLVDDEADARHLLTTILGQYGAQVMAVASAMEAISALQQFHPDILVSDIGMPQEDGYTLIRKIRTLSIEQGGRIPAVALTAYARTEDRTQALLAGFQLHIPKPINPAELAVVVANLAGRT</sequence>
<keyword evidence="14 17" id="KW-0472">Membrane</keyword>
<comment type="subcellular location">
    <subcellularLocation>
        <location evidence="3">Cell membrane</location>
    </subcellularLocation>
    <subcellularLocation>
        <location evidence="2">Membrane</location>
        <topology evidence="2">Multi-pass membrane protein</topology>
    </subcellularLocation>
</comment>
<dbReference type="Pfam" id="PF08448">
    <property type="entry name" value="PAS_4"/>
    <property type="match status" value="1"/>
</dbReference>
<dbReference type="InterPro" id="IPR001610">
    <property type="entry name" value="PAC"/>
</dbReference>
<dbReference type="PANTHER" id="PTHR43547:SF2">
    <property type="entry name" value="HYBRID SIGNAL TRANSDUCTION HISTIDINE KINASE C"/>
    <property type="match status" value="1"/>
</dbReference>
<feature type="domain" description="PAC" evidence="21">
    <location>
        <begin position="320"/>
        <end position="372"/>
    </location>
</feature>
<dbReference type="SMART" id="SM00388">
    <property type="entry name" value="HisKA"/>
    <property type="match status" value="1"/>
</dbReference>